<dbReference type="PANTHER" id="PTHR10057:SF0">
    <property type="entry name" value="TRANSLOCATOR PROTEIN"/>
    <property type="match status" value="1"/>
</dbReference>
<evidence type="ECO:0000256" key="6">
    <source>
        <dbReference type="SAM" id="Phobius"/>
    </source>
</evidence>
<dbReference type="CDD" id="cd15904">
    <property type="entry name" value="TSPO_MBR"/>
    <property type="match status" value="1"/>
</dbReference>
<sequence>MKFLIIFMPIIIGFLIGFFTKPDKWYQTLKKPELMPKGYVFSIAWSILYLLIGISYYLALKDKSLIYWIIPIIHLIINFIYTPIIFKYHKLLESAFIVLLTLITLIIVMILFYNYKKYISVYLLIPYLLWLLFANYLGWSVYFLNKN</sequence>
<evidence type="ECO:0008006" key="8">
    <source>
        <dbReference type="Google" id="ProtNLM"/>
    </source>
</evidence>
<evidence type="ECO:0000313" key="7">
    <source>
        <dbReference type="EMBL" id="QHU29518.1"/>
    </source>
</evidence>
<dbReference type="Gene3D" id="1.20.1260.100">
    <property type="entry name" value="TspO/MBR protein"/>
    <property type="match status" value="1"/>
</dbReference>
<evidence type="ECO:0000256" key="5">
    <source>
        <dbReference type="ARBA" id="ARBA00023136"/>
    </source>
</evidence>
<dbReference type="GO" id="GO:0033013">
    <property type="term" value="P:tetrapyrrole metabolic process"/>
    <property type="evidence" value="ECO:0007669"/>
    <property type="project" value="UniProtKB-ARBA"/>
</dbReference>
<dbReference type="AlphaFoldDB" id="A0A6C0LI36"/>
<comment type="similarity">
    <text evidence="2">Belongs to the TspO/BZRP family.</text>
</comment>
<dbReference type="GO" id="GO:0016020">
    <property type="term" value="C:membrane"/>
    <property type="evidence" value="ECO:0007669"/>
    <property type="project" value="UniProtKB-SubCell"/>
</dbReference>
<dbReference type="PIRSF" id="PIRSF005859">
    <property type="entry name" value="PBR"/>
    <property type="match status" value="1"/>
</dbReference>
<evidence type="ECO:0000256" key="4">
    <source>
        <dbReference type="ARBA" id="ARBA00022989"/>
    </source>
</evidence>
<accession>A0A6C0LI36</accession>
<protein>
    <recommendedName>
        <fullName evidence="8">TspO/MBR family protein</fullName>
    </recommendedName>
</protein>
<feature type="transmembrane region" description="Helical" evidence="6">
    <location>
        <begin position="38"/>
        <end position="59"/>
    </location>
</feature>
<feature type="transmembrane region" description="Helical" evidence="6">
    <location>
        <begin position="6"/>
        <end position="26"/>
    </location>
</feature>
<dbReference type="FunFam" id="1.20.1260.100:FF:000001">
    <property type="entry name" value="translocator protein 2"/>
    <property type="match status" value="1"/>
</dbReference>
<dbReference type="InterPro" id="IPR004307">
    <property type="entry name" value="TspO_MBR"/>
</dbReference>
<feature type="transmembrane region" description="Helical" evidence="6">
    <location>
        <begin position="65"/>
        <end position="84"/>
    </location>
</feature>
<dbReference type="EMBL" id="MN740490">
    <property type="protein sequence ID" value="QHU29518.1"/>
    <property type="molecule type" value="Genomic_DNA"/>
</dbReference>
<feature type="transmembrane region" description="Helical" evidence="6">
    <location>
        <begin position="121"/>
        <end position="144"/>
    </location>
</feature>
<dbReference type="PANTHER" id="PTHR10057">
    <property type="entry name" value="PERIPHERAL-TYPE BENZODIAZEPINE RECEPTOR"/>
    <property type="match status" value="1"/>
</dbReference>
<comment type="subcellular location">
    <subcellularLocation>
        <location evidence="1">Membrane</location>
        <topology evidence="1">Multi-pass membrane protein</topology>
    </subcellularLocation>
</comment>
<keyword evidence="3 6" id="KW-0812">Transmembrane</keyword>
<dbReference type="InterPro" id="IPR038330">
    <property type="entry name" value="TspO/MBR-related_sf"/>
</dbReference>
<organism evidence="7">
    <name type="scientific">viral metagenome</name>
    <dbReference type="NCBI Taxonomy" id="1070528"/>
    <lineage>
        <taxon>unclassified sequences</taxon>
        <taxon>metagenomes</taxon>
        <taxon>organismal metagenomes</taxon>
    </lineage>
</organism>
<keyword evidence="4 6" id="KW-1133">Transmembrane helix</keyword>
<name>A0A6C0LI36_9ZZZZ</name>
<reference evidence="7" key="1">
    <citation type="journal article" date="2020" name="Nature">
        <title>Giant virus diversity and host interactions through global metagenomics.</title>
        <authorList>
            <person name="Schulz F."/>
            <person name="Roux S."/>
            <person name="Paez-Espino D."/>
            <person name="Jungbluth S."/>
            <person name="Walsh D.A."/>
            <person name="Denef V.J."/>
            <person name="McMahon K.D."/>
            <person name="Konstantinidis K.T."/>
            <person name="Eloe-Fadrosh E.A."/>
            <person name="Kyrpides N.C."/>
            <person name="Woyke T."/>
        </authorList>
    </citation>
    <scope>NUCLEOTIDE SEQUENCE</scope>
    <source>
        <strain evidence="7">GVMAG-M-3300027804-48</strain>
    </source>
</reference>
<feature type="transmembrane region" description="Helical" evidence="6">
    <location>
        <begin position="96"/>
        <end position="115"/>
    </location>
</feature>
<evidence type="ECO:0000256" key="2">
    <source>
        <dbReference type="ARBA" id="ARBA00007524"/>
    </source>
</evidence>
<dbReference type="Pfam" id="PF03073">
    <property type="entry name" value="TspO_MBR"/>
    <property type="match status" value="1"/>
</dbReference>
<proteinExistence type="inferred from homology"/>
<evidence type="ECO:0000256" key="3">
    <source>
        <dbReference type="ARBA" id="ARBA00022692"/>
    </source>
</evidence>
<evidence type="ECO:0000256" key="1">
    <source>
        <dbReference type="ARBA" id="ARBA00004141"/>
    </source>
</evidence>
<keyword evidence="5 6" id="KW-0472">Membrane</keyword>